<gene>
    <name evidence="1" type="ORF">UY32_C0014G0011</name>
</gene>
<accession>A0A0G1X853</accession>
<dbReference type="EMBL" id="LCPO01000014">
    <property type="protein sequence ID" value="KKU98778.1"/>
    <property type="molecule type" value="Genomic_DNA"/>
</dbReference>
<evidence type="ECO:0000313" key="1">
    <source>
        <dbReference type="EMBL" id="KKU98778.1"/>
    </source>
</evidence>
<organism evidence="1 2">
    <name type="scientific">Candidatus Jorgensenbacteria bacterium GW2011_GWC1_48_8</name>
    <dbReference type="NCBI Taxonomy" id="1618666"/>
    <lineage>
        <taxon>Bacteria</taxon>
        <taxon>Candidatus Joergenseniibacteriota</taxon>
    </lineage>
</organism>
<proteinExistence type="predicted"/>
<dbReference type="PATRIC" id="fig|1618666.3.peg.423"/>
<protein>
    <recommendedName>
        <fullName evidence="3">General secretion pathway GspH domain-containing protein</fullName>
    </recommendedName>
</protein>
<evidence type="ECO:0008006" key="3">
    <source>
        <dbReference type="Google" id="ProtNLM"/>
    </source>
</evidence>
<name>A0A0G1X853_9BACT</name>
<reference evidence="1 2" key="1">
    <citation type="journal article" date="2015" name="Nature">
        <title>rRNA introns, odd ribosomes, and small enigmatic genomes across a large radiation of phyla.</title>
        <authorList>
            <person name="Brown C.T."/>
            <person name="Hug L.A."/>
            <person name="Thomas B.C."/>
            <person name="Sharon I."/>
            <person name="Castelle C.J."/>
            <person name="Singh A."/>
            <person name="Wilkins M.J."/>
            <person name="Williams K.H."/>
            <person name="Banfield J.F."/>
        </authorList>
    </citation>
    <scope>NUCLEOTIDE SEQUENCE [LARGE SCALE GENOMIC DNA]</scope>
</reference>
<dbReference type="Proteomes" id="UP000034600">
    <property type="component" value="Unassembled WGS sequence"/>
</dbReference>
<sequence>MFEMVVVVGITVLLSAITLTYNRSSERQLILFKDQAVVVGLLNRAKSLAIQKYQNPAITADYVFCAFGLHLEAPRDVILFADLGEGSCDPTNANYRYDAGVVPPEALETKSLDVRNEFSGLPEGGLDILFIAPELTATTSADFPVGITINSTVGGLSAATTISAAGQIITE</sequence>
<comment type="caution">
    <text evidence="1">The sequence shown here is derived from an EMBL/GenBank/DDBJ whole genome shotgun (WGS) entry which is preliminary data.</text>
</comment>
<dbReference type="AlphaFoldDB" id="A0A0G1X853"/>
<evidence type="ECO:0000313" key="2">
    <source>
        <dbReference type="Proteomes" id="UP000034600"/>
    </source>
</evidence>